<dbReference type="InterPro" id="IPR023192">
    <property type="entry name" value="TGS-like_dom_sf"/>
</dbReference>
<evidence type="ECO:0000256" key="2">
    <source>
        <dbReference type="ARBA" id="ARBA00004496"/>
    </source>
</evidence>
<keyword evidence="4" id="KW-0479">Metal-binding</keyword>
<reference evidence="9" key="1">
    <citation type="submission" date="2015-12" db="EMBL/GenBank/DDBJ databases">
        <title>Update maize B73 reference genome by single molecule sequencing technologies.</title>
        <authorList>
            <consortium name="Maize Genome Sequencing Project"/>
            <person name="Ware D."/>
        </authorList>
    </citation>
    <scope>NUCLEOTIDE SEQUENCE</scope>
    <source>
        <tissue evidence="9">Seedling</tissue>
    </source>
</reference>
<name>A0A1D6PUD3_MAIZE</name>
<dbReference type="InterPro" id="IPR027417">
    <property type="entry name" value="P-loop_NTPase"/>
</dbReference>
<keyword evidence="6" id="KW-0378">Hydrolase</keyword>
<dbReference type="PANTHER" id="PTHR23305:SF11">
    <property type="entry name" value="OBG-LIKE ATPASE 1"/>
    <property type="match status" value="1"/>
</dbReference>
<organism evidence="9">
    <name type="scientific">Zea mays</name>
    <name type="common">Maize</name>
    <dbReference type="NCBI Taxonomy" id="4577"/>
    <lineage>
        <taxon>Eukaryota</taxon>
        <taxon>Viridiplantae</taxon>
        <taxon>Streptophyta</taxon>
        <taxon>Embryophyta</taxon>
        <taxon>Tracheophyta</taxon>
        <taxon>Spermatophyta</taxon>
        <taxon>Magnoliopsida</taxon>
        <taxon>Liliopsida</taxon>
        <taxon>Poales</taxon>
        <taxon>Poaceae</taxon>
        <taxon>PACMAD clade</taxon>
        <taxon>Panicoideae</taxon>
        <taxon>Andropogonodae</taxon>
        <taxon>Andropogoneae</taxon>
        <taxon>Tripsacinae</taxon>
        <taxon>Zea</taxon>
    </lineage>
</organism>
<accession>A0A1D6PUD3</accession>
<evidence type="ECO:0000256" key="8">
    <source>
        <dbReference type="ARBA" id="ARBA00022842"/>
    </source>
</evidence>
<evidence type="ECO:0000256" key="1">
    <source>
        <dbReference type="ARBA" id="ARBA00001946"/>
    </source>
</evidence>
<dbReference type="GO" id="GO:0016787">
    <property type="term" value="F:hydrolase activity"/>
    <property type="evidence" value="ECO:0007669"/>
    <property type="project" value="UniProtKB-KW"/>
</dbReference>
<evidence type="ECO:0000256" key="3">
    <source>
        <dbReference type="ARBA" id="ARBA00022490"/>
    </source>
</evidence>
<keyword evidence="5" id="KW-0547">Nucleotide-binding</keyword>
<dbReference type="EMBL" id="CM000780">
    <property type="protein sequence ID" value="AQK50234.1"/>
    <property type="molecule type" value="Genomic_DNA"/>
</dbReference>
<evidence type="ECO:0000256" key="6">
    <source>
        <dbReference type="ARBA" id="ARBA00022801"/>
    </source>
</evidence>
<dbReference type="PANTHER" id="PTHR23305">
    <property type="entry name" value="OBG GTPASE FAMILY"/>
    <property type="match status" value="1"/>
</dbReference>
<dbReference type="FunFam" id="1.10.150.300:FF:000003">
    <property type="entry name" value="Obg-like ATPase 1"/>
    <property type="match status" value="1"/>
</dbReference>
<dbReference type="GO" id="GO:0005737">
    <property type="term" value="C:cytoplasm"/>
    <property type="evidence" value="ECO:0007669"/>
    <property type="project" value="UniProtKB-SubCell"/>
</dbReference>
<dbReference type="PaxDb" id="4577-GRMZM2G477161_P01"/>
<dbReference type="ExpressionAtlas" id="A0A1D6PUD3">
    <property type="expression patterns" value="baseline and differential"/>
</dbReference>
<dbReference type="STRING" id="4577.A0A1D6PUD3"/>
<protein>
    <submittedName>
        <fullName evidence="9">Obg-like ATPase 1</fullName>
    </submittedName>
</protein>
<evidence type="ECO:0000313" key="9">
    <source>
        <dbReference type="EMBL" id="AQK50234.1"/>
    </source>
</evidence>
<dbReference type="InParanoid" id="A0A1D6PUD3"/>
<comment type="subcellular location">
    <subcellularLocation>
        <location evidence="2">Cytoplasm</location>
    </subcellularLocation>
</comment>
<comment type="cofactor">
    <cofactor evidence="1">
        <name>Mg(2+)</name>
        <dbReference type="ChEBI" id="CHEBI:18420"/>
    </cofactor>
</comment>
<dbReference type="eggNOG" id="KOG1491">
    <property type="taxonomic scope" value="Eukaryota"/>
</dbReference>
<proteinExistence type="predicted"/>
<dbReference type="AlphaFoldDB" id="A0A1D6PUD3"/>
<evidence type="ECO:0000256" key="4">
    <source>
        <dbReference type="ARBA" id="ARBA00022723"/>
    </source>
</evidence>
<keyword evidence="7" id="KW-0067">ATP-binding</keyword>
<dbReference type="Gene3D" id="1.10.150.300">
    <property type="entry name" value="TGS-like domain"/>
    <property type="match status" value="1"/>
</dbReference>
<evidence type="ECO:0000256" key="5">
    <source>
        <dbReference type="ARBA" id="ARBA00022741"/>
    </source>
</evidence>
<dbReference type="GO" id="GO:0046872">
    <property type="term" value="F:metal ion binding"/>
    <property type="evidence" value="ECO:0007669"/>
    <property type="project" value="UniProtKB-KW"/>
</dbReference>
<keyword evidence="8" id="KW-0460">Magnesium</keyword>
<dbReference type="SMR" id="A0A1D6PUD3"/>
<dbReference type="GO" id="GO:0005524">
    <property type="term" value="F:ATP binding"/>
    <property type="evidence" value="ECO:0007669"/>
    <property type="project" value="UniProtKB-KW"/>
</dbReference>
<dbReference type="SUPFAM" id="SSF52540">
    <property type="entry name" value="P-loop containing nucleoside triphosphate hydrolases"/>
    <property type="match status" value="1"/>
</dbReference>
<gene>
    <name evidence="9" type="ORF">ZEAMMB73_Zm00001d049386</name>
</gene>
<keyword evidence="3" id="KW-0963">Cytoplasm</keyword>
<sequence>MHVDDTVDPVRDMETVSEELRLKDLEFMEKKLEDLDKSMKRSNDKQLKIEHELCERVIAHLEERKDVRLGDWKAAEVEILNTFQLLSAKPVVYLVWISY</sequence>
<evidence type="ECO:0000256" key="7">
    <source>
        <dbReference type="ARBA" id="ARBA00022840"/>
    </source>
</evidence>